<dbReference type="OrthoDB" id="4062651at2759"/>
<dbReference type="GO" id="GO:0004674">
    <property type="term" value="F:protein serine/threonine kinase activity"/>
    <property type="evidence" value="ECO:0007669"/>
    <property type="project" value="UniProtKB-KW"/>
</dbReference>
<feature type="region of interest" description="Disordered" evidence="6">
    <location>
        <begin position="979"/>
        <end position="1005"/>
    </location>
</feature>
<evidence type="ECO:0000256" key="6">
    <source>
        <dbReference type="SAM" id="MobiDB-lite"/>
    </source>
</evidence>
<feature type="compositionally biased region" description="Basic and acidic residues" evidence="6">
    <location>
        <begin position="526"/>
        <end position="539"/>
    </location>
</feature>
<dbReference type="EMBL" id="MNUE01000003">
    <property type="protein sequence ID" value="OJD39078.1"/>
    <property type="molecule type" value="Genomic_DNA"/>
</dbReference>
<sequence length="1005" mass="114297">MANQRFLMKFRPLVPQIGTTGTLTFEFSDSHARELHSELEAFEGFEAWAESPRSFALLFMLREGAGMHALSASDFNDDLLPFPNDSALRRSRGLSESDIRNLMVYQDSFLAPLATVENLESFKAVGHRPMRNGNIHFEVNESLGSSNTARICRVTHLSSGKPFAIKLFLRKTADMKKADRNIPSAYELFRNERSNLQKLMKLNHKHLITLIGTYTDKTYFALILEPAAECDMAVLLALDSSAEMACDRDEILQKSLGCLVAGLKYLHGKKIRHRDIKPGNILIHNGSVIICDLGISHDWSDSTKDFTYGTVNGQTKRYSAPEVLEEGPRDLKADIWSLGCVFLEIVTVLKRCTLDDLRRFFRPDPLGRGDYCEHPELIQGWIEELGSSNVSNEPLLWIKEMLTVASSDRPSAEKLLNDIQEQFFLAESEVNTFIGRCCLNRMRLSEPRRVELRGPQQRQGLREPRQPLFSPGWNFAPVPQPAGRSSYRTPIGDAQRSASQQDITVSPEYPVGPTNESSCSLSDEQSDPHRPSESTDAPRSRQHSSVTSRSNCEKYFGYTSQISQAVEFSGTKKFSAKISSFQVLSSREVGRWEDPISAAGNFVDISESDDEALWQRYRLLEIKASDGSPRESAWLPLHKLRVKLQDEDGVGLELEWSDCNHLFKEPAGNHSFLLYRVFDPSQPNNRLRLQFLDRKDAEDVRQILLNHDLCHHEEGSSEERCFKADAKTGEHRYYPSSVYICRPSNQTPHRTERMIRKERLIRGFSTSDIYVVPQNHDIVLRVDVEQLTAVVNLEQLQAPDYHSDVRDLPYANDAEGRFFQVVCSGARLALRFKLDDGDVTRPPTDLKEFLHGMFGWELVFLAPVTAKKLPKWRRHDTDEAILLLFNTNVAAEGLKSRAKLVLLFHKARGDRPKWLIGEPMKNNVWKKDEVDMKIRYISTAANLGELLSERMDQETSSYKLGFEMDESLHSLYKHINELQKSPQQMERSQQSRHGSEAGSVARQPS</sequence>
<organism evidence="8 9">
    <name type="scientific">Diplodia corticola</name>
    <dbReference type="NCBI Taxonomy" id="236234"/>
    <lineage>
        <taxon>Eukaryota</taxon>
        <taxon>Fungi</taxon>
        <taxon>Dikarya</taxon>
        <taxon>Ascomycota</taxon>
        <taxon>Pezizomycotina</taxon>
        <taxon>Dothideomycetes</taxon>
        <taxon>Dothideomycetes incertae sedis</taxon>
        <taxon>Botryosphaeriales</taxon>
        <taxon>Botryosphaeriaceae</taxon>
        <taxon>Diplodia</taxon>
    </lineage>
</organism>
<gene>
    <name evidence="8" type="ORF">BKCO1_3000161</name>
</gene>
<accession>A0A1J9RBV8</accession>
<dbReference type="AlphaFoldDB" id="A0A1J9RBV8"/>
<evidence type="ECO:0000256" key="1">
    <source>
        <dbReference type="ARBA" id="ARBA00022527"/>
    </source>
</evidence>
<dbReference type="InterPro" id="IPR008271">
    <property type="entry name" value="Ser/Thr_kinase_AS"/>
</dbReference>
<dbReference type="PROSITE" id="PS50011">
    <property type="entry name" value="PROTEIN_KINASE_DOM"/>
    <property type="match status" value="1"/>
</dbReference>
<keyword evidence="5" id="KW-0067">ATP-binding</keyword>
<keyword evidence="3" id="KW-0547">Nucleotide-binding</keyword>
<reference evidence="8 9" key="1">
    <citation type="submission" date="2016-10" db="EMBL/GenBank/DDBJ databases">
        <title>Proteomics and genomics reveal pathogen-plant mechanisms compatible with a hemibiotrophic lifestyle of Diplodia corticola.</title>
        <authorList>
            <person name="Fernandes I."/>
            <person name="De Jonge R."/>
            <person name="Van De Peer Y."/>
            <person name="Devreese B."/>
            <person name="Alves A."/>
            <person name="Esteves A.C."/>
        </authorList>
    </citation>
    <scope>NUCLEOTIDE SEQUENCE [LARGE SCALE GENOMIC DNA]</scope>
    <source>
        <strain evidence="8 9">CBS 112549</strain>
    </source>
</reference>
<dbReference type="GO" id="GO:0005634">
    <property type="term" value="C:nucleus"/>
    <property type="evidence" value="ECO:0007669"/>
    <property type="project" value="TreeGrafter"/>
</dbReference>
<dbReference type="InterPro" id="IPR011009">
    <property type="entry name" value="Kinase-like_dom_sf"/>
</dbReference>
<keyword evidence="9" id="KW-1185">Reference proteome</keyword>
<dbReference type="Pfam" id="PF00069">
    <property type="entry name" value="Pkinase"/>
    <property type="match status" value="1"/>
</dbReference>
<evidence type="ECO:0000256" key="2">
    <source>
        <dbReference type="ARBA" id="ARBA00022679"/>
    </source>
</evidence>
<proteinExistence type="predicted"/>
<dbReference type="Proteomes" id="UP000183809">
    <property type="component" value="Unassembled WGS sequence"/>
</dbReference>
<protein>
    <submittedName>
        <fullName evidence="8">Serine threonine protein kinase</fullName>
    </submittedName>
</protein>
<comment type="caution">
    <text evidence="8">The sequence shown here is derived from an EMBL/GenBank/DDBJ whole genome shotgun (WGS) entry which is preliminary data.</text>
</comment>
<feature type="compositionally biased region" description="Polar residues" evidence="6">
    <location>
        <begin position="979"/>
        <end position="992"/>
    </location>
</feature>
<evidence type="ECO:0000259" key="7">
    <source>
        <dbReference type="PROSITE" id="PS50011"/>
    </source>
</evidence>
<evidence type="ECO:0000256" key="5">
    <source>
        <dbReference type="ARBA" id="ARBA00022840"/>
    </source>
</evidence>
<evidence type="ECO:0000256" key="4">
    <source>
        <dbReference type="ARBA" id="ARBA00022777"/>
    </source>
</evidence>
<dbReference type="PANTHER" id="PTHR24345:SF0">
    <property type="entry name" value="CELL CYCLE SERINE_THREONINE-PROTEIN KINASE CDC5_MSD2"/>
    <property type="match status" value="1"/>
</dbReference>
<evidence type="ECO:0000313" key="9">
    <source>
        <dbReference type="Proteomes" id="UP000183809"/>
    </source>
</evidence>
<dbReference type="Gene3D" id="1.10.510.10">
    <property type="entry name" value="Transferase(Phosphotransferase) domain 1"/>
    <property type="match status" value="1"/>
</dbReference>
<keyword evidence="4 8" id="KW-0418">Kinase</keyword>
<dbReference type="CDD" id="cd00180">
    <property type="entry name" value="PKc"/>
    <property type="match status" value="1"/>
</dbReference>
<dbReference type="InterPro" id="IPR000719">
    <property type="entry name" value="Prot_kinase_dom"/>
</dbReference>
<evidence type="ECO:0000256" key="3">
    <source>
        <dbReference type="ARBA" id="ARBA00022741"/>
    </source>
</evidence>
<name>A0A1J9RBV8_9PEZI</name>
<feature type="compositionally biased region" description="Polar residues" evidence="6">
    <location>
        <begin position="514"/>
        <end position="523"/>
    </location>
</feature>
<dbReference type="Gene3D" id="3.30.200.20">
    <property type="entry name" value="Phosphorylase Kinase, domain 1"/>
    <property type="match status" value="1"/>
</dbReference>
<dbReference type="SMART" id="SM00220">
    <property type="entry name" value="S_TKc"/>
    <property type="match status" value="1"/>
</dbReference>
<keyword evidence="1" id="KW-0723">Serine/threonine-protein kinase</keyword>
<dbReference type="GO" id="GO:0005524">
    <property type="term" value="F:ATP binding"/>
    <property type="evidence" value="ECO:0007669"/>
    <property type="project" value="UniProtKB-KW"/>
</dbReference>
<dbReference type="SUPFAM" id="SSF56112">
    <property type="entry name" value="Protein kinase-like (PK-like)"/>
    <property type="match status" value="1"/>
</dbReference>
<keyword evidence="2" id="KW-0808">Transferase</keyword>
<feature type="region of interest" description="Disordered" evidence="6">
    <location>
        <begin position="450"/>
        <end position="548"/>
    </location>
</feature>
<dbReference type="GeneID" id="31014315"/>
<dbReference type="RefSeq" id="XP_020134689.1">
    <property type="nucleotide sequence ID" value="XM_020274054.1"/>
</dbReference>
<evidence type="ECO:0000313" key="8">
    <source>
        <dbReference type="EMBL" id="OJD39078.1"/>
    </source>
</evidence>
<feature type="domain" description="Protein kinase" evidence="7">
    <location>
        <begin position="137"/>
        <end position="424"/>
    </location>
</feature>
<dbReference type="PROSITE" id="PS00108">
    <property type="entry name" value="PROTEIN_KINASE_ST"/>
    <property type="match status" value="1"/>
</dbReference>
<dbReference type="STRING" id="236234.A0A1J9RBV8"/>
<dbReference type="PANTHER" id="PTHR24345">
    <property type="entry name" value="SERINE/THREONINE-PROTEIN KINASE PLK"/>
    <property type="match status" value="1"/>
</dbReference>